<dbReference type="InterPro" id="IPR036765">
    <property type="entry name" value="ZipA_FtsZ-bd_C_sf"/>
</dbReference>
<evidence type="ECO:0000256" key="7">
    <source>
        <dbReference type="ARBA" id="ARBA00023306"/>
    </source>
</evidence>
<comment type="similarity">
    <text evidence="8">Belongs to the ZipA family.</text>
</comment>
<dbReference type="Pfam" id="PF04354">
    <property type="entry name" value="ZipA_C"/>
    <property type="match status" value="1"/>
</dbReference>
<dbReference type="AlphaFoldDB" id="A0A1C3H3K4"/>
<dbReference type="RefSeq" id="WP_004140876.1">
    <property type="nucleotide sequence ID" value="NZ_CAUQCO010000017.1"/>
</dbReference>
<evidence type="ECO:0000313" key="13">
    <source>
        <dbReference type="EMBL" id="SAM61676.1"/>
    </source>
</evidence>
<evidence type="ECO:0000256" key="9">
    <source>
        <dbReference type="RuleBase" id="RU003613"/>
    </source>
</evidence>
<dbReference type="GO" id="GO:0000917">
    <property type="term" value="P:division septum assembly"/>
    <property type="evidence" value="ECO:0007669"/>
    <property type="project" value="TreeGrafter"/>
</dbReference>
<dbReference type="EMBL" id="FKLO01000037">
    <property type="protein sequence ID" value="SAM61676.1"/>
    <property type="molecule type" value="Genomic_DNA"/>
</dbReference>
<evidence type="ECO:0000256" key="10">
    <source>
        <dbReference type="SAM" id="MobiDB-lite"/>
    </source>
</evidence>
<accession>A0A1C3H3K4</accession>
<keyword evidence="6 9" id="KW-0472">Membrane</keyword>
<name>A0A1C3H3K4_9GAMM</name>
<comment type="subcellular location">
    <subcellularLocation>
        <location evidence="9">Cell inner membrane</location>
        <topology evidence="9">Single-pass type I membrane protein</topology>
    </subcellularLocation>
</comment>
<keyword evidence="2 9" id="KW-0997">Cell inner membrane</keyword>
<keyword evidence="3 8" id="KW-0132">Cell division</keyword>
<dbReference type="OMA" id="AHEMSEN"/>
<dbReference type="InterPro" id="IPR011919">
    <property type="entry name" value="Cell_div_ZipA"/>
</dbReference>
<dbReference type="GO" id="GO:0005886">
    <property type="term" value="C:plasma membrane"/>
    <property type="evidence" value="ECO:0007669"/>
    <property type="project" value="UniProtKB-SubCell"/>
</dbReference>
<dbReference type="SMART" id="SM00771">
    <property type="entry name" value="ZipA_C"/>
    <property type="match status" value="1"/>
</dbReference>
<keyword evidence="7 8" id="KW-0131">Cell cycle</keyword>
<evidence type="ECO:0000313" key="14">
    <source>
        <dbReference type="Proteomes" id="UP000190837"/>
    </source>
</evidence>
<dbReference type="PANTHER" id="PTHR38685:SF1">
    <property type="entry name" value="CELL DIVISION PROTEIN ZIPA"/>
    <property type="match status" value="1"/>
</dbReference>
<evidence type="ECO:0000259" key="12">
    <source>
        <dbReference type="SMART" id="SM00771"/>
    </source>
</evidence>
<reference evidence="14" key="1">
    <citation type="submission" date="2016-04" db="EMBL/GenBank/DDBJ databases">
        <authorList>
            <person name="Tagini F."/>
        </authorList>
    </citation>
    <scope>NUCLEOTIDE SEQUENCE [LARGE SCALE GENOMIC DNA]</scope>
    <source>
        <strain evidence="14">CHUV0807</strain>
    </source>
</reference>
<evidence type="ECO:0000256" key="3">
    <source>
        <dbReference type="ARBA" id="ARBA00022618"/>
    </source>
</evidence>
<protein>
    <recommendedName>
        <fullName evidence="8">Cell division protein ZipA</fullName>
    </recommendedName>
</protein>
<evidence type="ECO:0000256" key="6">
    <source>
        <dbReference type="ARBA" id="ARBA00023136"/>
    </source>
</evidence>
<keyword evidence="1 9" id="KW-1003">Cell membrane</keyword>
<dbReference type="SUPFAM" id="SSF64383">
    <property type="entry name" value="Cell-division protein ZipA, C-terminal domain"/>
    <property type="match status" value="1"/>
</dbReference>
<gene>
    <name evidence="13" type="ORF">CHUV0807_0927</name>
</gene>
<feature type="domain" description="ZipA C-terminal FtsZ-binding" evidence="12">
    <location>
        <begin position="98"/>
        <end position="227"/>
    </location>
</feature>
<feature type="transmembrane region" description="Helical" evidence="11">
    <location>
        <begin position="6"/>
        <end position="28"/>
    </location>
</feature>
<evidence type="ECO:0000256" key="2">
    <source>
        <dbReference type="ARBA" id="ARBA00022519"/>
    </source>
</evidence>
<evidence type="ECO:0000256" key="5">
    <source>
        <dbReference type="ARBA" id="ARBA00022989"/>
    </source>
</evidence>
<evidence type="ECO:0000256" key="4">
    <source>
        <dbReference type="ARBA" id="ARBA00022692"/>
    </source>
</evidence>
<dbReference type="PANTHER" id="PTHR38685">
    <property type="entry name" value="CELL DIVISION PROTEIN ZIPA"/>
    <property type="match status" value="1"/>
</dbReference>
<proteinExistence type="inferred from homology"/>
<feature type="region of interest" description="Disordered" evidence="10">
    <location>
        <begin position="32"/>
        <end position="54"/>
    </location>
</feature>
<evidence type="ECO:0000256" key="1">
    <source>
        <dbReference type="ARBA" id="ARBA00022475"/>
    </source>
</evidence>
<dbReference type="InterPro" id="IPR007449">
    <property type="entry name" value="ZipA_FtsZ-bd_C"/>
</dbReference>
<evidence type="ECO:0000256" key="8">
    <source>
        <dbReference type="RuleBase" id="RU003612"/>
    </source>
</evidence>
<dbReference type="GO" id="GO:0032153">
    <property type="term" value="C:cell division site"/>
    <property type="evidence" value="ECO:0007669"/>
    <property type="project" value="TreeGrafter"/>
</dbReference>
<keyword evidence="4 9" id="KW-0812">Transmembrane</keyword>
<dbReference type="Gene3D" id="3.30.1400.10">
    <property type="entry name" value="ZipA, C-terminal FtsZ-binding domain"/>
    <property type="match status" value="1"/>
</dbReference>
<comment type="function">
    <text evidence="8">Essential cell division protein that stabilizes the FtsZ protofilaments by cross-linking them and that serves as a cytoplasmic membrane anchor for the Z ring. Also required for the recruitment to the septal ring of downstream cell division proteins.</text>
</comment>
<sequence length="242" mass="27269">MTNPSVLILRITAAILIILVIAVTALAIRRNRRRERDRHDGHPRYRSSSLDSGIGLPDDGVTDFEAGGVEMHKTSRLNPGFFSGGKAPEPPKPRGKPPEHLIPLTIMAPQGQPFSGKTVARLVQNFGLQYSPNHTYELLTAGGQEIFCTLLNVRRPPTFPEQLDSRDASYEGLLLVLQLPVSQKPVEDWETYIALAHEMSENCGGKLSDHNRRPLNERDLERLRKSVEAYELEYLNWLRRQS</sequence>
<evidence type="ECO:0000256" key="11">
    <source>
        <dbReference type="SAM" id="Phobius"/>
    </source>
</evidence>
<keyword evidence="5 11" id="KW-1133">Transmembrane helix</keyword>
<dbReference type="GeneID" id="84788733"/>
<organism evidence="13 14">
    <name type="scientific">Cardiobacterium hominis</name>
    <dbReference type="NCBI Taxonomy" id="2718"/>
    <lineage>
        <taxon>Bacteria</taxon>
        <taxon>Pseudomonadati</taxon>
        <taxon>Pseudomonadota</taxon>
        <taxon>Gammaproteobacteria</taxon>
        <taxon>Cardiobacteriales</taxon>
        <taxon>Cardiobacteriaceae</taxon>
        <taxon>Cardiobacterium</taxon>
    </lineage>
</organism>
<feature type="region of interest" description="Disordered" evidence="10">
    <location>
        <begin position="75"/>
        <end position="97"/>
    </location>
</feature>
<dbReference type="Proteomes" id="UP000190837">
    <property type="component" value="Unassembled WGS sequence"/>
</dbReference>